<keyword evidence="1" id="KW-0479">Metal-binding</keyword>
<dbReference type="GO" id="GO:0003676">
    <property type="term" value="F:nucleic acid binding"/>
    <property type="evidence" value="ECO:0007669"/>
    <property type="project" value="InterPro"/>
</dbReference>
<sequence length="346" mass="38515">MSYLQSLPVVEGIGAAGHPALAIGDALVREGCRTPSDRNAGTTRFMIMMLLLLLLLLLLLTMMVMMICCRSCADHHGRITGDGGKNWRLHRNYPYGGVAHEISISEKQRCQAVDCGAYSPPPPPPARGWHQLMMPAGLQASAATRLHIIDLSSVDAARRLYSLRMKEGTKVSDHLNAFNNIICELESIGEKMKDENKAITLLCALPDTYETLITSLSCTKEDSLDLDTVCSALLADELRKKVSLGSSKGETEALVVRGRYKERENMSKHFSRSKSKNRSKSRNRNDKRLCWFCGKSRHMKKDCLKRKGSNGGRDNGESSSSKQNSNQTIKHIKLKKQHLVLLMMRS</sequence>
<feature type="transmembrane region" description="Helical" evidence="3">
    <location>
        <begin position="45"/>
        <end position="67"/>
    </location>
</feature>
<protein>
    <recommendedName>
        <fullName evidence="4">CCHC-type domain-containing protein</fullName>
    </recommendedName>
</protein>
<keyword evidence="3" id="KW-0812">Transmembrane</keyword>
<organism evidence="5">
    <name type="scientific">Ananas comosus var. bracteatus</name>
    <name type="common">red pineapple</name>
    <dbReference type="NCBI Taxonomy" id="296719"/>
    <lineage>
        <taxon>Eukaryota</taxon>
        <taxon>Viridiplantae</taxon>
        <taxon>Streptophyta</taxon>
        <taxon>Embryophyta</taxon>
        <taxon>Tracheophyta</taxon>
        <taxon>Spermatophyta</taxon>
        <taxon>Magnoliopsida</taxon>
        <taxon>Liliopsida</taxon>
        <taxon>Poales</taxon>
        <taxon>Bromeliaceae</taxon>
        <taxon>Bromelioideae</taxon>
        <taxon>Ananas</taxon>
    </lineage>
</organism>
<keyword evidence="1" id="KW-0862">Zinc</keyword>
<gene>
    <name evidence="5" type="ORF">CB5_LOCUS6585</name>
</gene>
<dbReference type="EMBL" id="LR862143">
    <property type="protein sequence ID" value="CAD1823374.1"/>
    <property type="molecule type" value="Genomic_DNA"/>
</dbReference>
<name>A0A6V7NYF4_ANACO</name>
<keyword evidence="1" id="KW-0863">Zinc-finger</keyword>
<keyword evidence="3" id="KW-0472">Membrane</keyword>
<feature type="compositionally biased region" description="Polar residues" evidence="2">
    <location>
        <begin position="317"/>
        <end position="329"/>
    </location>
</feature>
<evidence type="ECO:0000256" key="2">
    <source>
        <dbReference type="SAM" id="MobiDB-lite"/>
    </source>
</evidence>
<dbReference type="PROSITE" id="PS50158">
    <property type="entry name" value="ZF_CCHC"/>
    <property type="match status" value="1"/>
</dbReference>
<feature type="region of interest" description="Disordered" evidence="2">
    <location>
        <begin position="303"/>
        <end position="330"/>
    </location>
</feature>
<evidence type="ECO:0000259" key="4">
    <source>
        <dbReference type="PROSITE" id="PS50158"/>
    </source>
</evidence>
<evidence type="ECO:0000256" key="1">
    <source>
        <dbReference type="PROSITE-ProRule" id="PRU00047"/>
    </source>
</evidence>
<keyword evidence="3" id="KW-1133">Transmembrane helix</keyword>
<dbReference type="Pfam" id="PF14223">
    <property type="entry name" value="Retrotran_gag_2"/>
    <property type="match status" value="1"/>
</dbReference>
<dbReference type="InterPro" id="IPR001878">
    <property type="entry name" value="Znf_CCHC"/>
</dbReference>
<accession>A0A6V7NYF4</accession>
<evidence type="ECO:0000256" key="3">
    <source>
        <dbReference type="SAM" id="Phobius"/>
    </source>
</evidence>
<feature type="domain" description="CCHC-type" evidence="4">
    <location>
        <begin position="290"/>
        <end position="303"/>
    </location>
</feature>
<proteinExistence type="predicted"/>
<dbReference type="AlphaFoldDB" id="A0A6V7NYF4"/>
<reference evidence="5" key="1">
    <citation type="submission" date="2020-07" db="EMBL/GenBank/DDBJ databases">
        <authorList>
            <person name="Lin J."/>
        </authorList>
    </citation>
    <scope>NUCLEOTIDE SEQUENCE</scope>
</reference>
<dbReference type="GO" id="GO:0008270">
    <property type="term" value="F:zinc ion binding"/>
    <property type="evidence" value="ECO:0007669"/>
    <property type="project" value="UniProtKB-KW"/>
</dbReference>
<evidence type="ECO:0000313" key="5">
    <source>
        <dbReference type="EMBL" id="CAD1823374.1"/>
    </source>
</evidence>